<proteinExistence type="predicted"/>
<sequence>MEFIVYLAGEIHSNWREEIKEKTKSLKLPITFVGPMENHDRSDNIGEEIMGVQPNAVLKDDKASDINNFRTAVLMNKADFVIALFGEKYKQWNTAMDASYAIAKGKPLIIIRPESLHHPLKELSNKANITVETVNQAIKALSYLFETE</sequence>
<dbReference type="Proteomes" id="UP000665181">
    <property type="component" value="Unassembled WGS sequence"/>
</dbReference>
<comment type="caution">
    <text evidence="2">The sequence shown here is derived from an EMBL/GenBank/DDBJ whole genome shotgun (WGS) entry which is preliminary data.</text>
</comment>
<dbReference type="InterPro" id="IPR019884">
    <property type="entry name" value="YtoQ_family_protein"/>
</dbReference>
<dbReference type="EMBL" id="JAGFPW010000001">
    <property type="protein sequence ID" value="MBO3793409.1"/>
    <property type="molecule type" value="Genomic_DNA"/>
</dbReference>
<evidence type="ECO:0000313" key="3">
    <source>
        <dbReference type="Proteomes" id="UP000076442"/>
    </source>
</evidence>
<dbReference type="Pfam" id="PF11071">
    <property type="entry name" value="Nuc_deoxyri_tr3"/>
    <property type="match status" value="1"/>
</dbReference>
<evidence type="ECO:0000313" key="2">
    <source>
        <dbReference type="EMBL" id="MBO3793409.1"/>
    </source>
</evidence>
<reference evidence="2" key="2">
    <citation type="submission" date="2021-03" db="EMBL/GenBank/DDBJ databases">
        <title>Isolation of Bacillus subtilis from fermented food sample.</title>
        <authorList>
            <person name="Lakshmanan V."/>
            <person name="Athira K."/>
            <person name="Rajagopal K."/>
        </authorList>
    </citation>
    <scope>NUCLEOTIDE SEQUENCE</scope>
    <source>
        <strain evidence="2">S1</strain>
    </source>
</reference>
<dbReference type="RefSeq" id="WP_003229263.1">
    <property type="nucleotide sequence ID" value="NZ_AP024621.1"/>
</dbReference>
<reference evidence="1 3" key="1">
    <citation type="submission" date="2015-09" db="EMBL/GenBank/DDBJ databases">
        <title>Spore heat resistance.</title>
        <authorList>
            <person name="Boekhorst J."/>
            <person name="Berendsen E.M."/>
            <person name="Wells-Bennik M.H."/>
            <person name="Kuipers O.P."/>
        </authorList>
    </citation>
    <scope>NUCLEOTIDE SEQUENCE [LARGE SCALE GENOMIC DNA]</scope>
    <source>
        <strain evidence="1 3">B4122</strain>
    </source>
</reference>
<dbReference type="AlphaFoldDB" id="A0A063X8U0"/>
<dbReference type="NCBIfam" id="TIGR03646">
    <property type="entry name" value="YtoQ_fam"/>
    <property type="match status" value="1"/>
</dbReference>
<organism evidence="2 4">
    <name type="scientific">Bacillus subtilis</name>
    <dbReference type="NCBI Taxonomy" id="1423"/>
    <lineage>
        <taxon>Bacteria</taxon>
        <taxon>Bacillati</taxon>
        <taxon>Bacillota</taxon>
        <taxon>Bacilli</taxon>
        <taxon>Bacillales</taxon>
        <taxon>Bacillaceae</taxon>
        <taxon>Bacillus</taxon>
    </lineage>
</organism>
<dbReference type="Gene3D" id="3.40.50.450">
    <property type="match status" value="1"/>
</dbReference>
<accession>A0A063X8U0</accession>
<dbReference type="SMR" id="A0A063X8U0"/>
<evidence type="ECO:0000313" key="1">
    <source>
        <dbReference type="EMBL" id="KZD93299.1"/>
    </source>
</evidence>
<dbReference type="OMA" id="KQWNAAF"/>
<name>A0A063X8U0_BACIU</name>
<evidence type="ECO:0000313" key="4">
    <source>
        <dbReference type="Proteomes" id="UP000665181"/>
    </source>
</evidence>
<protein>
    <submittedName>
        <fullName evidence="2">YtoQ family protein</fullName>
    </submittedName>
</protein>
<gene>
    <name evidence="1" type="ORF">B4122_1266</name>
    <name evidence="2" type="ORF">J5227_03545</name>
</gene>
<dbReference type="EMBL" id="LJZV01000006">
    <property type="protein sequence ID" value="KZD93299.1"/>
    <property type="molecule type" value="Genomic_DNA"/>
</dbReference>
<dbReference type="Proteomes" id="UP000076442">
    <property type="component" value="Unassembled WGS sequence"/>
</dbReference>